<dbReference type="Proteomes" id="UP000019062">
    <property type="component" value="Unassembled WGS sequence"/>
</dbReference>
<dbReference type="eggNOG" id="COG2247">
    <property type="taxonomic scope" value="Bacteria"/>
</dbReference>
<proteinExistence type="predicted"/>
<keyword evidence="3" id="KW-1185">Reference proteome</keyword>
<dbReference type="EMBL" id="ASQA01000018">
    <property type="protein sequence ID" value="ETT85261.1"/>
    <property type="molecule type" value="Genomic_DNA"/>
</dbReference>
<dbReference type="RefSeq" id="WP_038184658.1">
    <property type="nucleotide sequence ID" value="NZ_ASQA01000018.1"/>
</dbReference>
<evidence type="ECO:0000313" key="2">
    <source>
        <dbReference type="EMBL" id="ETT85261.1"/>
    </source>
</evidence>
<organism evidence="2 3">
    <name type="scientific">Viridibacillus arenosi FSL R5-213</name>
    <dbReference type="NCBI Taxonomy" id="1227360"/>
    <lineage>
        <taxon>Bacteria</taxon>
        <taxon>Bacillati</taxon>
        <taxon>Bacillota</taxon>
        <taxon>Bacilli</taxon>
        <taxon>Bacillales</taxon>
        <taxon>Caryophanaceae</taxon>
        <taxon>Viridibacillus</taxon>
    </lineage>
</organism>
<evidence type="ECO:0000313" key="3">
    <source>
        <dbReference type="Proteomes" id="UP000019062"/>
    </source>
</evidence>
<evidence type="ECO:0000256" key="1">
    <source>
        <dbReference type="SAM" id="SignalP"/>
    </source>
</evidence>
<reference evidence="2" key="1">
    <citation type="journal article" date="2014" name="BMC Genomics">
        <title>Genomic comparison of sporeforming bacilli isolated from milk.</title>
        <authorList>
            <person name="Moreno Switt A.I."/>
            <person name="Andrus A.D."/>
            <person name="Ranieri M.L."/>
            <person name="Orsi R.H."/>
            <person name="Ivy R."/>
            <person name="den Bakker H.C."/>
            <person name="Martin N.H."/>
            <person name="Wiedmann M."/>
            <person name="Boor K.J."/>
        </authorList>
    </citation>
    <scope>NUCLEOTIDE SEQUENCE [LARGE SCALE GENOMIC DNA]</scope>
    <source>
        <strain evidence="2">FSL R5-213</strain>
    </source>
</reference>
<keyword evidence="1" id="KW-0732">Signal</keyword>
<feature type="chain" id="PRO_5038573040" evidence="1">
    <location>
        <begin position="23"/>
        <end position="379"/>
    </location>
</feature>
<dbReference type="AlphaFoldDB" id="W4EZK4"/>
<sequence>MKKNQLNFFKMMLALVVAFAFAFGASTNKTEAATTTQVDTITLTKDKSKTLDRKFSSMGTDVIKVTVPADGLLTMKLNNPKEREIALLLLNEFDTSQLEDIEDFDLSALEKLEGTFNDVELFGYAINSELTWYDPSMHSISVGLKKGTYYLVAYKLDFGKNKSYSTKLTFKAGSNYEKESNNTASKATPINLNKSYNASFNLFDEDDYYKVTVPQAGFLKVYADQKHSTKFRMKVLDDKKKTVKGFKVTKDKRKYTGSVYLPKGTYYVKVSSDMMDSMYDSVSYTLKTSVKSTKLKSSAVKVINKKGTKNDKVQVSNLKAGSTVKVYADASKKKLLASTVSTTDKASMSLKTLSSKGGKLYITVKKPSISESIVLKVNY</sequence>
<dbReference type="Gene3D" id="2.60.120.380">
    <property type="match status" value="2"/>
</dbReference>
<feature type="signal peptide" evidence="1">
    <location>
        <begin position="1"/>
        <end position="22"/>
    </location>
</feature>
<dbReference type="SUPFAM" id="SSF89260">
    <property type="entry name" value="Collagen-binding domain"/>
    <property type="match status" value="1"/>
</dbReference>
<comment type="caution">
    <text evidence="2">The sequence shown here is derived from an EMBL/GenBank/DDBJ whole genome shotgun (WGS) entry which is preliminary data.</text>
</comment>
<name>W4EZK4_9BACL</name>
<protein>
    <submittedName>
        <fullName evidence="2">Peptidase domain-containing protein</fullName>
    </submittedName>
</protein>
<gene>
    <name evidence="2" type="ORF">C176_11209</name>
</gene>
<accession>W4EZK4</accession>